<gene>
    <name evidence="17" type="ORF">B0T19DRAFT_428715</name>
</gene>
<evidence type="ECO:0000256" key="5">
    <source>
        <dbReference type="ARBA" id="ARBA00018512"/>
    </source>
</evidence>
<dbReference type="Pfam" id="PF04922">
    <property type="entry name" value="DIE2_ALG10"/>
    <property type="match status" value="1"/>
</dbReference>
<feature type="transmembrane region" description="Helical" evidence="16">
    <location>
        <begin position="57"/>
        <end position="74"/>
    </location>
</feature>
<evidence type="ECO:0000256" key="6">
    <source>
        <dbReference type="ARBA" id="ARBA00022676"/>
    </source>
</evidence>
<feature type="transmembrane region" description="Helical" evidence="16">
    <location>
        <begin position="184"/>
        <end position="214"/>
    </location>
</feature>
<evidence type="ECO:0000256" key="16">
    <source>
        <dbReference type="SAM" id="Phobius"/>
    </source>
</evidence>
<feature type="transmembrane region" description="Helical" evidence="16">
    <location>
        <begin position="248"/>
        <end position="267"/>
    </location>
</feature>
<evidence type="ECO:0000256" key="2">
    <source>
        <dbReference type="ARBA" id="ARBA00004922"/>
    </source>
</evidence>
<evidence type="ECO:0000256" key="7">
    <source>
        <dbReference type="ARBA" id="ARBA00022679"/>
    </source>
</evidence>
<keyword evidence="6" id="KW-0328">Glycosyltransferase</keyword>
<comment type="caution">
    <text evidence="17">The sequence shown here is derived from an EMBL/GenBank/DDBJ whole genome shotgun (WGS) entry which is preliminary data.</text>
</comment>
<comment type="subcellular location">
    <subcellularLocation>
        <location evidence="1">Endoplasmic reticulum membrane</location>
        <topology evidence="1">Multi-pass membrane protein</topology>
    </subcellularLocation>
</comment>
<feature type="transmembrane region" description="Helical" evidence="16">
    <location>
        <begin position="644"/>
        <end position="665"/>
    </location>
</feature>
<dbReference type="AlphaFoldDB" id="A0AAE0IGI9"/>
<feature type="transmembrane region" description="Helical" evidence="16">
    <location>
        <begin position="309"/>
        <end position="329"/>
    </location>
</feature>
<dbReference type="GO" id="GO:0106073">
    <property type="term" value="F:dolichyl pyrophosphate Glc2Man9GlcNAc2 alpha-1,2-glucosyltransferase activity"/>
    <property type="evidence" value="ECO:0007669"/>
    <property type="project" value="UniProtKB-EC"/>
</dbReference>
<evidence type="ECO:0000256" key="8">
    <source>
        <dbReference type="ARBA" id="ARBA00022692"/>
    </source>
</evidence>
<dbReference type="Proteomes" id="UP001286456">
    <property type="component" value="Unassembled WGS sequence"/>
</dbReference>
<keyword evidence="8 16" id="KW-0812">Transmembrane</keyword>
<keyword evidence="7" id="KW-0808">Transferase</keyword>
<evidence type="ECO:0000313" key="17">
    <source>
        <dbReference type="EMBL" id="KAK3324495.1"/>
    </source>
</evidence>
<reference evidence="17" key="1">
    <citation type="journal article" date="2023" name="Mol. Phylogenet. Evol.">
        <title>Genome-scale phylogeny and comparative genomics of the fungal order Sordariales.</title>
        <authorList>
            <person name="Hensen N."/>
            <person name="Bonometti L."/>
            <person name="Westerberg I."/>
            <person name="Brannstrom I.O."/>
            <person name="Guillou S."/>
            <person name="Cros-Aarteil S."/>
            <person name="Calhoun S."/>
            <person name="Haridas S."/>
            <person name="Kuo A."/>
            <person name="Mondo S."/>
            <person name="Pangilinan J."/>
            <person name="Riley R."/>
            <person name="LaButti K."/>
            <person name="Andreopoulos B."/>
            <person name="Lipzen A."/>
            <person name="Chen C."/>
            <person name="Yan M."/>
            <person name="Daum C."/>
            <person name="Ng V."/>
            <person name="Clum A."/>
            <person name="Steindorff A."/>
            <person name="Ohm R.A."/>
            <person name="Martin F."/>
            <person name="Silar P."/>
            <person name="Natvig D.O."/>
            <person name="Lalanne C."/>
            <person name="Gautier V."/>
            <person name="Ament-Velasquez S.L."/>
            <person name="Kruys A."/>
            <person name="Hutchinson M.I."/>
            <person name="Powell A.J."/>
            <person name="Barry K."/>
            <person name="Miller A.N."/>
            <person name="Grigoriev I.V."/>
            <person name="Debuchy R."/>
            <person name="Gladieux P."/>
            <person name="Hiltunen Thoren M."/>
            <person name="Johannesson H."/>
        </authorList>
    </citation>
    <scope>NUCLEOTIDE SEQUENCE</scope>
    <source>
        <strain evidence="17">SMH4131-1</strain>
    </source>
</reference>
<evidence type="ECO:0000256" key="13">
    <source>
        <dbReference type="ARBA" id="ARBA00044727"/>
    </source>
</evidence>
<keyword evidence="9" id="KW-0256">Endoplasmic reticulum</keyword>
<name>A0AAE0IGI9_9PEZI</name>
<proteinExistence type="inferred from homology"/>
<dbReference type="GO" id="GO:0006488">
    <property type="term" value="P:dolichol-linked oligosaccharide biosynthetic process"/>
    <property type="evidence" value="ECO:0007669"/>
    <property type="project" value="InterPro"/>
</dbReference>
<comment type="catalytic activity">
    <reaction evidence="14">
        <text>an alpha-D-Glc-(1-&gt;3)-alpha-D-Glc-(1-&gt;3)-alpha-D-Man-(1-&gt;2)-alpha-D-Man-(1-&gt;2)-alpha-D-Man-(1-&gt;3)-[alpha-D-Man-(1-&gt;2)-alpha-D-Man-(1-&gt;3)-[alpha-D-Man-(1-&gt;2)-alpha-D-Man-(1-&gt;6)]-alpha-D-Man-(1-&gt;6)]-beta-D-Man-(1-&gt;4)-beta-D-GlcNAc-(1-&gt;4)-alpha-D-GlcNAc-diphospho-di-trans,poly-cis-dolichol + a di-trans,poly-cis-dolichyl beta-D-glucosyl phosphate = a alpha-D-Glc-(1-&gt;2)-alpha-D-Glc-(1-&gt;3)-alpha-D-Glc-(1-&gt;3)-alpha-D-Man-(1-&gt;2)-alpha-D-Man-(1-&gt;2)-alpha-D-Man-(1-&gt;3)-[alpha-D-Man-(1-&gt;2)-alpha-D-Man-(1-&gt;3)-[alpha-D-Man-(1-&gt;2)-alpha-D-Man-(1-&gt;6)]-alpha-D-Man-(1-&gt;6)]-beta-D-Man-(1-&gt;4)-beta-D-GlcNAc-(1-&gt;4)-alpha-D-GlcNAc-diphospho-di-trans,poly-cis-dolichol + a di-trans,poly-cis-dolichyl phosphate + H(+)</text>
        <dbReference type="Rhea" id="RHEA:29543"/>
        <dbReference type="Rhea" id="RHEA-COMP:19498"/>
        <dbReference type="Rhea" id="RHEA-COMP:19502"/>
        <dbReference type="Rhea" id="RHEA-COMP:19512"/>
        <dbReference type="Rhea" id="RHEA-COMP:19522"/>
        <dbReference type="ChEBI" id="CHEBI:15378"/>
        <dbReference type="ChEBI" id="CHEBI:57525"/>
        <dbReference type="ChEBI" id="CHEBI:57683"/>
        <dbReference type="ChEBI" id="CHEBI:132522"/>
        <dbReference type="ChEBI" id="CHEBI:132523"/>
        <dbReference type="EC" id="2.4.1.256"/>
    </reaction>
    <physiologicalReaction direction="left-to-right" evidence="14">
        <dbReference type="Rhea" id="RHEA:29544"/>
    </physiologicalReaction>
</comment>
<feature type="transmembrane region" description="Helical" evidence="16">
    <location>
        <begin position="146"/>
        <end position="163"/>
    </location>
</feature>
<evidence type="ECO:0000256" key="4">
    <source>
        <dbReference type="ARBA" id="ARBA00011967"/>
    </source>
</evidence>
<feature type="transmembrane region" description="Helical" evidence="16">
    <location>
        <begin position="575"/>
        <end position="592"/>
    </location>
</feature>
<accession>A0AAE0IGI9</accession>
<evidence type="ECO:0000256" key="11">
    <source>
        <dbReference type="ARBA" id="ARBA00023136"/>
    </source>
</evidence>
<feature type="transmembrane region" description="Helical" evidence="16">
    <location>
        <begin position="370"/>
        <end position="392"/>
    </location>
</feature>
<protein>
    <recommendedName>
        <fullName evidence="5">Dol-P-Glc:Glc(2)Man(9)GlcNAc(2)-PP-Dol alpha-1,2-glucosyltransferase</fullName>
        <ecNumber evidence="4">2.4.1.256</ecNumber>
    </recommendedName>
    <alternativeName>
        <fullName evidence="12">Asparagine-linked glycosylation protein 10</fullName>
    </alternativeName>
</protein>
<evidence type="ECO:0000256" key="1">
    <source>
        <dbReference type="ARBA" id="ARBA00004477"/>
    </source>
</evidence>
<evidence type="ECO:0000256" key="12">
    <source>
        <dbReference type="ARBA" id="ARBA00032069"/>
    </source>
</evidence>
<keyword evidence="10 16" id="KW-1133">Transmembrane helix</keyword>
<evidence type="ECO:0000256" key="10">
    <source>
        <dbReference type="ARBA" id="ARBA00022989"/>
    </source>
</evidence>
<evidence type="ECO:0000313" key="18">
    <source>
        <dbReference type="Proteomes" id="UP001286456"/>
    </source>
</evidence>
<keyword evidence="18" id="KW-1185">Reference proteome</keyword>
<evidence type="ECO:0000256" key="14">
    <source>
        <dbReference type="ARBA" id="ARBA00048064"/>
    </source>
</evidence>
<dbReference type="PANTHER" id="PTHR12989">
    <property type="entry name" value="ALPHA-1,2-GLUCOSYLTRANSFERASE ALG10"/>
    <property type="match status" value="1"/>
</dbReference>
<sequence length="689" mass="77496">MNLTFKSSLLALQHGWTSDELLRALVVVIGLAFFISPPSQSARKNKSASISRWGTPWAIWAVKTGILFSVYLLGKSWLVMVQHHQTQPYLDEVFHIPQAQKYCQGRYQDWDDKITTPPGLYLISMTMLKLRNSAACAAADLRAHNLLGVMLLILVGSFTRGMVEARHGKGNPTSQSFHAFHTALNVGLFPVIFFFSALYYTDVFSTLVVMVAYYDHLSRLTPESPGPFRGLLTVAVGIAALFMRQTNVFWIVVYFGGLEVVHAVRSLKPAPVGQVPHFSTLLEEVAFYVRRYSLGDVHDPPLSVAWPDDWALCLLSIAIAAVCNPVGVLKQVWPHITVLGLFAGFVIWNGGVVLGDKSNHIATIHLAQMLYIWPFFAFFSAPLLIPTVLGLLSAPMQTMYRLINNNSAPNDTTPSPKQAKQKNKATNSPQSLALRATTLFLTNKIYYIPYLLGTVLLSLAVVKYNTIVHPFTLADNRHYMFYVFRYTILRSVQRRYWLVAAYTACHWLVWKRLAGNPPSSQSTVTADSLKFINTPFPSREMQALSRAHTPAPKKNNVIKEDAKSTAYASPSTSTALIWLLTTALSLITAPLVEPRYFILPWVFFRLLVPAWQPEANPFSADEARDSWWKRGYNRAVGVASRVDLTLAVETAWFLVINLGTMYMFLFRPFMWKSADGEVLDEGRVQRFMW</sequence>
<evidence type="ECO:0000256" key="3">
    <source>
        <dbReference type="ARBA" id="ARBA00010600"/>
    </source>
</evidence>
<evidence type="ECO:0000256" key="15">
    <source>
        <dbReference type="SAM" id="MobiDB-lite"/>
    </source>
</evidence>
<dbReference type="PANTHER" id="PTHR12989:SF10">
    <property type="entry name" value="DOL-P-GLC:GLC(2)MAN(9)GLCNAC(2)-PP-DOL ALPHA-1,2-GLUCOSYLTRANSFERASE-RELATED"/>
    <property type="match status" value="1"/>
</dbReference>
<reference evidence="17" key="2">
    <citation type="submission" date="2023-06" db="EMBL/GenBank/DDBJ databases">
        <authorList>
            <consortium name="Lawrence Berkeley National Laboratory"/>
            <person name="Haridas S."/>
            <person name="Hensen N."/>
            <person name="Bonometti L."/>
            <person name="Westerberg I."/>
            <person name="Brannstrom I.O."/>
            <person name="Guillou S."/>
            <person name="Cros-Aarteil S."/>
            <person name="Calhoun S."/>
            <person name="Kuo A."/>
            <person name="Mondo S."/>
            <person name="Pangilinan J."/>
            <person name="Riley R."/>
            <person name="Labutti K."/>
            <person name="Andreopoulos B."/>
            <person name="Lipzen A."/>
            <person name="Chen C."/>
            <person name="Yanf M."/>
            <person name="Daum C."/>
            <person name="Ng V."/>
            <person name="Clum A."/>
            <person name="Steindorff A."/>
            <person name="Ohm R."/>
            <person name="Martin F."/>
            <person name="Silar P."/>
            <person name="Natvig D."/>
            <person name="Lalanne C."/>
            <person name="Gautier V."/>
            <person name="Ament-Velasquez S.L."/>
            <person name="Kruys A."/>
            <person name="Hutchinson M.I."/>
            <person name="Powell A.J."/>
            <person name="Barry K."/>
            <person name="Miller A.N."/>
            <person name="Grigoriev I.V."/>
            <person name="Debuchy R."/>
            <person name="Gladieux P."/>
            <person name="Thoren M.H."/>
            <person name="Johannesson H."/>
        </authorList>
    </citation>
    <scope>NUCLEOTIDE SEQUENCE</scope>
    <source>
        <strain evidence="17">SMH4131-1</strain>
    </source>
</reference>
<comment type="function">
    <text evidence="13">Dol-P-Glc:Glc(2)Man(9)GlcNAc(2)-PP-Dol alpha-1,2-glucosyltransferase that operates in the biosynthetic pathway of dolichol-linked oligosaccharides, the glycan precursors employed in protein asparagine (N)-glycosylation. The assembly of dolichol-linked oligosaccharides begins on the cytosolic side of the endoplasmic reticulum membrane and finishes in its lumen. The sequential addition of sugars to dolichol pyrophosphate produces dolichol-linked oligosaccharides containing fourteen sugars, including two GlcNAcs, nine mannoses and three glucoses. Once assembled, the oligosaccharide is transferred from the lipid to nascent proteins by oligosaccharyltransferases. In the lumen of the endoplasmic reticulum, adds the third and last glucose residue from dolichyl phosphate glucose (Dol-P-Glc) onto the lipid-linked oligosaccharide intermediate Glc(2)Man(9)GlcNAc(2)-PP-Dol to produce Glc(3)Man(9)GlcNAc(2)-PP-Dol.</text>
</comment>
<evidence type="ECO:0000256" key="9">
    <source>
        <dbReference type="ARBA" id="ARBA00022824"/>
    </source>
</evidence>
<dbReference type="GO" id="GO:0005789">
    <property type="term" value="C:endoplasmic reticulum membrane"/>
    <property type="evidence" value="ECO:0007669"/>
    <property type="project" value="UniProtKB-SubCell"/>
</dbReference>
<comment type="pathway">
    <text evidence="2">Protein modification; protein glycosylation.</text>
</comment>
<keyword evidence="11 16" id="KW-0472">Membrane</keyword>
<dbReference type="EC" id="2.4.1.256" evidence="4"/>
<feature type="transmembrane region" description="Helical" evidence="16">
    <location>
        <begin position="20"/>
        <end position="36"/>
    </location>
</feature>
<feature type="transmembrane region" description="Helical" evidence="16">
    <location>
        <begin position="336"/>
        <end position="355"/>
    </location>
</feature>
<dbReference type="EMBL" id="JAUEPO010000004">
    <property type="protein sequence ID" value="KAK3324495.1"/>
    <property type="molecule type" value="Genomic_DNA"/>
</dbReference>
<feature type="region of interest" description="Disordered" evidence="15">
    <location>
        <begin position="407"/>
        <end position="428"/>
    </location>
</feature>
<comment type="similarity">
    <text evidence="3">Belongs to the ALG10 glucosyltransferase family.</text>
</comment>
<organism evidence="17 18">
    <name type="scientific">Cercophora scortea</name>
    <dbReference type="NCBI Taxonomy" id="314031"/>
    <lineage>
        <taxon>Eukaryota</taxon>
        <taxon>Fungi</taxon>
        <taxon>Dikarya</taxon>
        <taxon>Ascomycota</taxon>
        <taxon>Pezizomycotina</taxon>
        <taxon>Sordariomycetes</taxon>
        <taxon>Sordariomycetidae</taxon>
        <taxon>Sordariales</taxon>
        <taxon>Lasiosphaeriaceae</taxon>
        <taxon>Cercophora</taxon>
    </lineage>
</organism>
<dbReference type="InterPro" id="IPR016900">
    <property type="entry name" value="Alg10"/>
</dbReference>